<keyword evidence="3 6" id="KW-1133">Transmembrane helix</keyword>
<evidence type="ECO:0000313" key="9">
    <source>
        <dbReference type="Proteomes" id="UP001150569"/>
    </source>
</evidence>
<keyword evidence="2 6" id="KW-0812">Transmembrane</keyword>
<evidence type="ECO:0000259" key="7">
    <source>
        <dbReference type="Pfam" id="PF01284"/>
    </source>
</evidence>
<reference evidence="8" key="1">
    <citation type="submission" date="2022-07" db="EMBL/GenBank/DDBJ databases">
        <title>Phylogenomic reconstructions and comparative analyses of Kickxellomycotina fungi.</title>
        <authorList>
            <person name="Reynolds N.K."/>
            <person name="Stajich J.E."/>
            <person name="Barry K."/>
            <person name="Grigoriev I.V."/>
            <person name="Crous P."/>
            <person name="Smith M.E."/>
        </authorList>
    </citation>
    <scope>NUCLEOTIDE SEQUENCE</scope>
    <source>
        <strain evidence="8">RSA 861</strain>
    </source>
</reference>
<dbReference type="OrthoDB" id="2117453at2759"/>
<evidence type="ECO:0000256" key="1">
    <source>
        <dbReference type="ARBA" id="ARBA00004141"/>
    </source>
</evidence>
<sequence>MAFDLSDKQSRQLRRVFLMVEMLFAFLTLVLASVTVHKYSSGSSLQWSSPSHNFIIFTAAFTLLISPATLLAYWAVARADTSVPSPAIRWLVLPSVETILAGVLLAFWFFGSIAIAVTTKANGDASSKLYTGSLDAAHIARATIAFSFITTFVHMLMVSTLLRDMFKRNRHTQYMFTNMGVGPGPHLRQSSAFLDESKSETAGIPEYRQDPAMSSSNPSIDRSQQSTAATRHDPETQPIPTHPEVLPHQMP</sequence>
<feature type="transmembrane region" description="Helical" evidence="6">
    <location>
        <begin position="98"/>
        <end position="119"/>
    </location>
</feature>
<evidence type="ECO:0000256" key="2">
    <source>
        <dbReference type="ARBA" id="ARBA00022692"/>
    </source>
</evidence>
<dbReference type="Pfam" id="PF01284">
    <property type="entry name" value="MARVEL"/>
    <property type="match status" value="1"/>
</dbReference>
<name>A0A9W7ZPW2_9FUNG</name>
<feature type="domain" description="MARVEL" evidence="7">
    <location>
        <begin position="16"/>
        <end position="156"/>
    </location>
</feature>
<evidence type="ECO:0000256" key="6">
    <source>
        <dbReference type="SAM" id="Phobius"/>
    </source>
</evidence>
<evidence type="ECO:0000256" key="4">
    <source>
        <dbReference type="ARBA" id="ARBA00023136"/>
    </source>
</evidence>
<evidence type="ECO:0000256" key="3">
    <source>
        <dbReference type="ARBA" id="ARBA00022989"/>
    </source>
</evidence>
<dbReference type="GO" id="GO:0016020">
    <property type="term" value="C:membrane"/>
    <property type="evidence" value="ECO:0007669"/>
    <property type="project" value="UniProtKB-SubCell"/>
</dbReference>
<feature type="transmembrane region" description="Helical" evidence="6">
    <location>
        <begin position="54"/>
        <end position="77"/>
    </location>
</feature>
<evidence type="ECO:0000256" key="5">
    <source>
        <dbReference type="SAM" id="MobiDB-lite"/>
    </source>
</evidence>
<feature type="transmembrane region" description="Helical" evidence="6">
    <location>
        <begin position="16"/>
        <end position="34"/>
    </location>
</feature>
<keyword evidence="4 6" id="KW-0472">Membrane</keyword>
<comment type="caution">
    <text evidence="8">The sequence shown here is derived from an EMBL/GenBank/DDBJ whole genome shotgun (WGS) entry which is preliminary data.</text>
</comment>
<keyword evidence="9" id="KW-1185">Reference proteome</keyword>
<dbReference type="AlphaFoldDB" id="A0A9W7ZPW2"/>
<feature type="compositionally biased region" description="Polar residues" evidence="5">
    <location>
        <begin position="212"/>
        <end position="229"/>
    </location>
</feature>
<protein>
    <recommendedName>
        <fullName evidence="7">MARVEL domain-containing protein</fullName>
    </recommendedName>
</protein>
<organism evidence="8 9">
    <name type="scientific">Tieghemiomyces parasiticus</name>
    <dbReference type="NCBI Taxonomy" id="78921"/>
    <lineage>
        <taxon>Eukaryota</taxon>
        <taxon>Fungi</taxon>
        <taxon>Fungi incertae sedis</taxon>
        <taxon>Zoopagomycota</taxon>
        <taxon>Kickxellomycotina</taxon>
        <taxon>Dimargaritomycetes</taxon>
        <taxon>Dimargaritales</taxon>
        <taxon>Dimargaritaceae</taxon>
        <taxon>Tieghemiomyces</taxon>
    </lineage>
</organism>
<comment type="subcellular location">
    <subcellularLocation>
        <location evidence="1">Membrane</location>
        <topology evidence="1">Multi-pass membrane protein</topology>
    </subcellularLocation>
</comment>
<dbReference type="Proteomes" id="UP001150569">
    <property type="component" value="Unassembled WGS sequence"/>
</dbReference>
<feature type="transmembrane region" description="Helical" evidence="6">
    <location>
        <begin position="139"/>
        <end position="162"/>
    </location>
</feature>
<evidence type="ECO:0000313" key="8">
    <source>
        <dbReference type="EMBL" id="KAJ1913417.1"/>
    </source>
</evidence>
<accession>A0A9W7ZPW2</accession>
<gene>
    <name evidence="8" type="ORF">IWQ60_009212</name>
</gene>
<feature type="region of interest" description="Disordered" evidence="5">
    <location>
        <begin position="198"/>
        <end position="251"/>
    </location>
</feature>
<dbReference type="InterPro" id="IPR008253">
    <property type="entry name" value="Marvel"/>
</dbReference>
<proteinExistence type="predicted"/>
<dbReference type="EMBL" id="JANBPT010000752">
    <property type="protein sequence ID" value="KAJ1913417.1"/>
    <property type="molecule type" value="Genomic_DNA"/>
</dbReference>